<dbReference type="CDD" id="cd00093">
    <property type="entry name" value="HTH_XRE"/>
    <property type="match status" value="1"/>
</dbReference>
<evidence type="ECO:0000313" key="3">
    <source>
        <dbReference type="EMBL" id="MEW2364028.1"/>
    </source>
</evidence>
<dbReference type="Pfam" id="PF13560">
    <property type="entry name" value="HTH_31"/>
    <property type="match status" value="1"/>
</dbReference>
<dbReference type="Gene3D" id="1.10.260.40">
    <property type="entry name" value="lambda repressor-like DNA-binding domains"/>
    <property type="match status" value="1"/>
</dbReference>
<dbReference type="Pfam" id="PF00400">
    <property type="entry name" value="WD40"/>
    <property type="match status" value="2"/>
</dbReference>
<reference evidence="3 4" key="1">
    <citation type="submission" date="2024-06" db="EMBL/GenBank/DDBJ databases">
        <title>The Natural Products Discovery Center: Release of the First 8490 Sequenced Strains for Exploring Actinobacteria Biosynthetic Diversity.</title>
        <authorList>
            <person name="Kalkreuter E."/>
            <person name="Kautsar S.A."/>
            <person name="Yang D."/>
            <person name="Bader C.D."/>
            <person name="Teijaro C.N."/>
            <person name="Fluegel L."/>
            <person name="Davis C.M."/>
            <person name="Simpson J.R."/>
            <person name="Lauterbach L."/>
            <person name="Steele A.D."/>
            <person name="Gui C."/>
            <person name="Meng S."/>
            <person name="Li G."/>
            <person name="Viehrig K."/>
            <person name="Ye F."/>
            <person name="Su P."/>
            <person name="Kiefer A.F."/>
            <person name="Nichols A."/>
            <person name="Cepeda A.J."/>
            <person name="Yan W."/>
            <person name="Fan B."/>
            <person name="Jiang Y."/>
            <person name="Adhikari A."/>
            <person name="Zheng C.-J."/>
            <person name="Schuster L."/>
            <person name="Cowan T.M."/>
            <person name="Smanski M.J."/>
            <person name="Chevrette M.G."/>
            <person name="De Carvalho L.P.S."/>
            <person name="Shen B."/>
        </authorList>
    </citation>
    <scope>NUCLEOTIDE SEQUENCE [LARGE SCALE GENOMIC DNA]</scope>
    <source>
        <strain evidence="3 4">NPDC047833</strain>
    </source>
</reference>
<dbReference type="PROSITE" id="PS50943">
    <property type="entry name" value="HTH_CROC1"/>
    <property type="match status" value="1"/>
</dbReference>
<protein>
    <submittedName>
        <fullName evidence="3">Helix-turn-helix domain-containing protein</fullName>
    </submittedName>
</protein>
<dbReference type="InterPro" id="IPR010982">
    <property type="entry name" value="Lambda_DNA-bd_dom_sf"/>
</dbReference>
<proteinExistence type="predicted"/>
<dbReference type="RefSeq" id="WP_359780129.1">
    <property type="nucleotide sequence ID" value="NZ_JBEYRR010000007.1"/>
</dbReference>
<dbReference type="Gene3D" id="2.130.10.10">
    <property type="entry name" value="YVTN repeat-like/Quinoprotein amine dehydrogenase"/>
    <property type="match status" value="2"/>
</dbReference>
<evidence type="ECO:0000259" key="2">
    <source>
        <dbReference type="PROSITE" id="PS50943"/>
    </source>
</evidence>
<keyword evidence="4" id="KW-1185">Reference proteome</keyword>
<dbReference type="SUPFAM" id="SSF47413">
    <property type="entry name" value="lambda repressor-like DNA-binding domains"/>
    <property type="match status" value="1"/>
</dbReference>
<dbReference type="InterPro" id="IPR001387">
    <property type="entry name" value="Cro/C1-type_HTH"/>
</dbReference>
<dbReference type="SUPFAM" id="SSF52540">
    <property type="entry name" value="P-loop containing nucleoside triphosphate hydrolases"/>
    <property type="match status" value="1"/>
</dbReference>
<dbReference type="SMART" id="SM00530">
    <property type="entry name" value="HTH_XRE"/>
    <property type="match status" value="1"/>
</dbReference>
<gene>
    <name evidence="3" type="ORF">AB0887_19075</name>
</gene>
<name>A0ABV3LX57_9ACTN</name>
<dbReference type="SMART" id="SM00320">
    <property type="entry name" value="WD40"/>
    <property type="match status" value="3"/>
</dbReference>
<dbReference type="InterPro" id="IPR049052">
    <property type="entry name" value="nSTAND1"/>
</dbReference>
<dbReference type="EMBL" id="JBEYRS010000007">
    <property type="protein sequence ID" value="MEW2364028.1"/>
    <property type="molecule type" value="Genomic_DNA"/>
</dbReference>
<dbReference type="InterPro" id="IPR027417">
    <property type="entry name" value="P-loop_NTPase"/>
</dbReference>
<dbReference type="PANTHER" id="PTHR19879">
    <property type="entry name" value="TRANSCRIPTION INITIATION FACTOR TFIID"/>
    <property type="match status" value="1"/>
</dbReference>
<dbReference type="SUPFAM" id="SSF50998">
    <property type="entry name" value="Quinoprotein alcohol dehydrogenase-like"/>
    <property type="match status" value="1"/>
</dbReference>
<feature type="domain" description="HTH cro/C1-type" evidence="2">
    <location>
        <begin position="22"/>
        <end position="77"/>
    </location>
</feature>
<dbReference type="Gene3D" id="3.40.50.300">
    <property type="entry name" value="P-loop containing nucleotide triphosphate hydrolases"/>
    <property type="match status" value="1"/>
</dbReference>
<organism evidence="3 4">
    <name type="scientific">Streptomyces huasconensis</name>
    <dbReference type="NCBI Taxonomy" id="1854574"/>
    <lineage>
        <taxon>Bacteria</taxon>
        <taxon>Bacillati</taxon>
        <taxon>Actinomycetota</taxon>
        <taxon>Actinomycetes</taxon>
        <taxon>Kitasatosporales</taxon>
        <taxon>Streptomycetaceae</taxon>
        <taxon>Streptomyces</taxon>
    </lineage>
</organism>
<dbReference type="InterPro" id="IPR015943">
    <property type="entry name" value="WD40/YVTN_repeat-like_dom_sf"/>
</dbReference>
<sequence>MGRREGELDPAAGSVQRFAFELRKLRQEAGALTYRDMARRTGYSVATLSRAAAGERLPSLPVALAYVRACGADAAEWEQRWHAAAEEKAAEKAAEPPHGEEARAPYRGLARFEPGDRELFFGREQLVAQLVERVRAHRVVAVVGASGSGKSSLLRAGLIPALQQEGSPDRRPAAIRILTPGPHPLAAHAGLMTAAQGPGDTVVVVDQTEELFTLCADLGERTAFLDLLVQAAHPARRLRVILAVRADFFGRCAEHHALAAVLRDATVLVGPMSPAELRQAVVRPATAMGLIVERELTARIIDDVGDTPGGLPLMSHALLETWRRRTGRALTLAAYRAAGGIQGALARTADDLCTRLSDRQAECARRILLRLITPGEGTPDTRRPAARAELDLADEPGEVPLVLDRLARARLIILDEDTVDLAHEALITGWPRLRDWIERDRERLRVHRRLTEAAEVWADLGKDPGALYRGSRLTMAEEQLGLAELTPTERDFLSAGIAQRTQEQHLAGRTARRLRRLRAALSVAAVLAVLAGVVAWQRNQDGEQRLAEATSRRLASAAESMRYSDPLTAMRLSVAAWRISPTLEARAALMGAMTQREQDAFAEPGARTADLRQLSSDGRTMVSGGSGRVRVWDLDTRQLTGTARIKRQQGVFGVSSDSRRLLLFSHAGWELLDVTSGASTRLPASLSDFGVTFGPTTDTLGLWSESRRTGLWDLRRHRKLSRSETEEALRSADHPGDRLRAVCAGSRELELVNGRSTRRLRTTGRWASVVRLACDPRDRADIDASSGPSVPPLPLHPSRDTLMIVLEDRIRTWNLATRTELPSVPKTGSFHVTPGGKFLITVDDRDILVRRVSDLAEPVYRYPLKGRSVNEVRLDPNRKMIRYMERQTASASVARALHLGDALDPGWRSLAHKKTPPQRPGAGSLSDGRLTSVAVGPDTVDRVATGDETGWVTLWDRAVERRLSMFAGIPADDAGEGGPRPISALAYSPDGRILAVAAGGTVQLWDTASTQPLGGGLLTTGDTATSLTFSDDGRTLTARGTHTRPHTYPVEPGLVAKAVCERSGGGVPAADWRTHVPEVPYRKTC</sequence>
<evidence type="ECO:0000256" key="1">
    <source>
        <dbReference type="SAM" id="MobiDB-lite"/>
    </source>
</evidence>
<accession>A0ABV3LX57</accession>
<feature type="compositionally biased region" description="Basic and acidic residues" evidence="1">
    <location>
        <begin position="85"/>
        <end position="104"/>
    </location>
</feature>
<dbReference type="InterPro" id="IPR001680">
    <property type="entry name" value="WD40_rpt"/>
</dbReference>
<comment type="caution">
    <text evidence="3">The sequence shown here is derived from an EMBL/GenBank/DDBJ whole genome shotgun (WGS) entry which is preliminary data.</text>
</comment>
<dbReference type="Proteomes" id="UP001553843">
    <property type="component" value="Unassembled WGS sequence"/>
</dbReference>
<dbReference type="Pfam" id="PF20703">
    <property type="entry name" value="nSTAND1"/>
    <property type="match status" value="1"/>
</dbReference>
<feature type="region of interest" description="Disordered" evidence="1">
    <location>
        <begin position="85"/>
        <end position="106"/>
    </location>
</feature>
<dbReference type="InterPro" id="IPR011047">
    <property type="entry name" value="Quinoprotein_ADH-like_sf"/>
</dbReference>
<dbReference type="PANTHER" id="PTHR19879:SF9">
    <property type="entry name" value="TRANSCRIPTION INITIATION FACTOR TFIID SUBUNIT 5"/>
    <property type="match status" value="1"/>
</dbReference>
<evidence type="ECO:0000313" key="4">
    <source>
        <dbReference type="Proteomes" id="UP001553843"/>
    </source>
</evidence>